<dbReference type="PANTHER" id="PTHR30273">
    <property type="entry name" value="PERIPLASMIC SIGNAL SENSOR AND SIGMA FACTOR ACTIVATOR FECR-RELATED"/>
    <property type="match status" value="1"/>
</dbReference>
<dbReference type="EMBL" id="AMCI01000417">
    <property type="protein sequence ID" value="EJX09327.1"/>
    <property type="molecule type" value="Genomic_DNA"/>
</dbReference>
<evidence type="ECO:0000256" key="1">
    <source>
        <dbReference type="SAM" id="Phobius"/>
    </source>
</evidence>
<dbReference type="GO" id="GO:0016989">
    <property type="term" value="F:sigma factor antagonist activity"/>
    <property type="evidence" value="ECO:0007669"/>
    <property type="project" value="TreeGrafter"/>
</dbReference>
<comment type="caution">
    <text evidence="4">The sequence shown here is derived from an EMBL/GenBank/DDBJ whole genome shotgun (WGS) entry which is preliminary data.</text>
</comment>
<keyword evidence="1 4" id="KW-0812">Transmembrane</keyword>
<keyword evidence="1" id="KW-0472">Membrane</keyword>
<evidence type="ECO:0000259" key="3">
    <source>
        <dbReference type="Pfam" id="PF16344"/>
    </source>
</evidence>
<feature type="transmembrane region" description="Helical" evidence="1">
    <location>
        <begin position="54"/>
        <end position="74"/>
    </location>
</feature>
<dbReference type="Pfam" id="PF16344">
    <property type="entry name" value="FecR_C"/>
    <property type="match status" value="1"/>
</dbReference>
<gene>
    <name evidence="4" type="ORF">EVA_02561</name>
</gene>
<dbReference type="InterPro" id="IPR012373">
    <property type="entry name" value="Ferrdict_sens_TM"/>
</dbReference>
<feature type="domain" description="Protein FecR C-terminal" evidence="3">
    <location>
        <begin position="224"/>
        <end position="287"/>
    </location>
</feature>
<dbReference type="Gene3D" id="3.55.50.30">
    <property type="match status" value="1"/>
</dbReference>
<dbReference type="InterPro" id="IPR006860">
    <property type="entry name" value="FecR"/>
</dbReference>
<dbReference type="InterPro" id="IPR032508">
    <property type="entry name" value="FecR_C"/>
</dbReference>
<sequence>MENLEIGRLLRKAQVLEDDIHWMESVDTARAFRSVQQKVRAARRRQRREQLMRYAAMLTLPLLITSLVFGYLYFRQPEPMVQYAEVTAAAGSVIRYELPDQTVVWLNAGTTLRYPTIFQADRRDVELNGEAYFEVKADQNHPFYVRTADGPTVYVYGTKFNVSAYADDAFVSTVLEQGKVNVLLSPQETAVLHPNDQLVYDKTDGRWSKNKVDVYEKVAWKDGKLVFRNASLEEIFKKLSRHFNVEILFHNHVEKDLHYRATFRQETLPQIMDYLSRSGNLKWSVQDAVQHADGTLSKKKYIVNTY</sequence>
<dbReference type="AlphaFoldDB" id="J9GMR3"/>
<organism evidence="4">
    <name type="scientific">gut metagenome</name>
    <dbReference type="NCBI Taxonomy" id="749906"/>
    <lineage>
        <taxon>unclassified sequences</taxon>
        <taxon>metagenomes</taxon>
        <taxon>organismal metagenomes</taxon>
    </lineage>
</organism>
<dbReference type="Gene3D" id="2.60.120.1440">
    <property type="match status" value="1"/>
</dbReference>
<feature type="domain" description="FecR protein" evidence="2">
    <location>
        <begin position="86"/>
        <end position="180"/>
    </location>
</feature>
<protein>
    <submittedName>
        <fullName evidence="4">Fe(2+)-dicitrate sensor, transmembrane component</fullName>
    </submittedName>
</protein>
<evidence type="ECO:0000259" key="2">
    <source>
        <dbReference type="Pfam" id="PF04773"/>
    </source>
</evidence>
<dbReference type="PIRSF" id="PIRSF018266">
    <property type="entry name" value="FecR"/>
    <property type="match status" value="1"/>
</dbReference>
<keyword evidence="1" id="KW-1133">Transmembrane helix</keyword>
<proteinExistence type="predicted"/>
<accession>J9GMR3</accession>
<dbReference type="PANTHER" id="PTHR30273:SF2">
    <property type="entry name" value="PROTEIN FECR"/>
    <property type="match status" value="1"/>
</dbReference>
<dbReference type="Pfam" id="PF04773">
    <property type="entry name" value="FecR"/>
    <property type="match status" value="1"/>
</dbReference>
<name>J9GMR3_9ZZZZ</name>
<reference evidence="4" key="1">
    <citation type="journal article" date="2012" name="PLoS ONE">
        <title>Gene sets for utilization of primary and secondary nutrition supplies in the distal gut of endangered iberian lynx.</title>
        <authorList>
            <person name="Alcaide M."/>
            <person name="Messina E."/>
            <person name="Richter M."/>
            <person name="Bargiela R."/>
            <person name="Peplies J."/>
            <person name="Huws S.A."/>
            <person name="Newbold C.J."/>
            <person name="Golyshin P.N."/>
            <person name="Simon M.A."/>
            <person name="Lopez G."/>
            <person name="Yakimov M.M."/>
            <person name="Ferrer M."/>
        </authorList>
    </citation>
    <scope>NUCLEOTIDE SEQUENCE</scope>
</reference>
<dbReference type="FunFam" id="2.60.120.1440:FF:000001">
    <property type="entry name" value="Putative anti-sigma factor"/>
    <property type="match status" value="1"/>
</dbReference>
<evidence type="ECO:0000313" key="4">
    <source>
        <dbReference type="EMBL" id="EJX09327.1"/>
    </source>
</evidence>